<dbReference type="Proteomes" id="UP000001520">
    <property type="component" value="Chromosome"/>
</dbReference>
<keyword evidence="2" id="KW-0813">Transport</keyword>
<dbReference type="AlphaFoldDB" id="D3P9K9"/>
<dbReference type="eggNOG" id="COG0517">
    <property type="taxonomic scope" value="Bacteria"/>
</dbReference>
<feature type="transmembrane region" description="Helical" evidence="11">
    <location>
        <begin position="160"/>
        <end position="184"/>
    </location>
</feature>
<feature type="transmembrane region" description="Helical" evidence="11">
    <location>
        <begin position="196"/>
        <end position="214"/>
    </location>
</feature>
<dbReference type="GO" id="GO:0034707">
    <property type="term" value="C:chloride channel complex"/>
    <property type="evidence" value="ECO:0007669"/>
    <property type="project" value="UniProtKB-KW"/>
</dbReference>
<dbReference type="GO" id="GO:0005254">
    <property type="term" value="F:chloride channel activity"/>
    <property type="evidence" value="ECO:0007669"/>
    <property type="project" value="UniProtKB-KW"/>
</dbReference>
<protein>
    <submittedName>
        <fullName evidence="13">Chloride channel protein, CIC family</fullName>
    </submittedName>
</protein>
<feature type="transmembrane region" description="Helical" evidence="11">
    <location>
        <begin position="333"/>
        <end position="356"/>
    </location>
</feature>
<keyword evidence="6 11" id="KW-0472">Membrane</keyword>
<evidence type="ECO:0000256" key="7">
    <source>
        <dbReference type="ARBA" id="ARBA00023173"/>
    </source>
</evidence>
<dbReference type="HOGENOM" id="CLU_015263_5_1_0"/>
<feature type="domain" description="CBS" evidence="12">
    <location>
        <begin position="451"/>
        <end position="509"/>
    </location>
</feature>
<evidence type="ECO:0000256" key="5">
    <source>
        <dbReference type="ARBA" id="ARBA00023065"/>
    </source>
</evidence>
<sequence length="581" mass="62503">MNIKKSLNNFLSDHEDLYLILISTLVGLLAGYGNLIFRYMIGFIQKFFYGSDSEYFLQVLENAQLYKIILIPAIGGLLVGIIAMIFKSAKGHGVPDVIKVIALNRSISPFVAVIKTVSSAITLGTGGSAGREGPIVQIGAALGSGVGKLFKFSSSRMKSVIAAGAAGGLAATFNAPIGGAMFAAEVLLGEFGIKTFSPIIISSVVATTISRAYLGNSITFLAPPYQVVSPIEFIFYIILGLWCAVIGVMFIKTFYFFEEKFENLKLPSFVKPALGGLLLGVMGIFTKEVMGVGYDTIDDILYSKAPFILIFLLIFLKMVATSLTLGSGGSGGLFVPALFIGAAAGGVAGTVFHTLFPTITANSGAYGLVAMSAMLAATMRAPLTAILIIFEITGNYQIILPLMLSTIIAHIAASAIEKESIFTWILTKQGVRIRKGAEEQILDSIKVKEVMLTDIVTFRENTPFKEILEGVKTAKHIYYPVLNSEGYLTGMLSLDDIKSVLFEEGLEDIVVAGEICTNKNLIYVYPEDTLSTALKKLGIKDLGAIPVVEDENGKLKLIGLLRRSDIILAYNKALTQFMENK</sequence>
<dbReference type="Pfam" id="PF00654">
    <property type="entry name" value="Voltage_CLC"/>
    <property type="match status" value="1"/>
</dbReference>
<dbReference type="Gene3D" id="3.10.580.10">
    <property type="entry name" value="CBS-domain"/>
    <property type="match status" value="1"/>
</dbReference>
<dbReference type="SUPFAM" id="SSF54631">
    <property type="entry name" value="CBS-domain pair"/>
    <property type="match status" value="1"/>
</dbReference>
<feature type="transmembrane region" description="Helical" evidence="11">
    <location>
        <begin position="307"/>
        <end position="327"/>
    </location>
</feature>
<feature type="transmembrane region" description="Helical" evidence="11">
    <location>
        <begin position="234"/>
        <end position="257"/>
    </location>
</feature>
<dbReference type="KEGG" id="ddf:DEFDS_1948"/>
<dbReference type="InterPro" id="IPR050368">
    <property type="entry name" value="ClC-type_chloride_channel"/>
</dbReference>
<keyword evidence="14" id="KW-1185">Reference proteome</keyword>
<dbReference type="PANTHER" id="PTHR43427">
    <property type="entry name" value="CHLORIDE CHANNEL PROTEIN CLC-E"/>
    <property type="match status" value="1"/>
</dbReference>
<keyword evidence="4 11" id="KW-1133">Transmembrane helix</keyword>
<evidence type="ECO:0000256" key="6">
    <source>
        <dbReference type="ARBA" id="ARBA00023136"/>
    </source>
</evidence>
<evidence type="ECO:0000256" key="10">
    <source>
        <dbReference type="PROSITE-ProRule" id="PRU00703"/>
    </source>
</evidence>
<evidence type="ECO:0000256" key="8">
    <source>
        <dbReference type="ARBA" id="ARBA00023214"/>
    </source>
</evidence>
<feature type="domain" description="CBS" evidence="12">
    <location>
        <begin position="517"/>
        <end position="576"/>
    </location>
</feature>
<keyword evidence="7" id="KW-0869">Chloride channel</keyword>
<reference evidence="13 14" key="1">
    <citation type="journal article" date="2010" name="DNA Res.">
        <title>Bacterial lifestyle in a deep-sea hydrothermal vent chimney revealed by the genome sequence of the thermophilic bacterium Deferribacter desulfuricans SSM1.</title>
        <authorList>
            <person name="Takaki Y."/>
            <person name="Shimamura S."/>
            <person name="Nakagawa S."/>
            <person name="Fukuhara Y."/>
            <person name="Horikawa H."/>
            <person name="Ankai A."/>
            <person name="Harada T."/>
            <person name="Hosoyama A."/>
            <person name="Oguchi A."/>
            <person name="Fukui S."/>
            <person name="Fujita N."/>
            <person name="Takami H."/>
            <person name="Takai K."/>
        </authorList>
    </citation>
    <scope>NUCLEOTIDE SEQUENCE [LARGE SCALE GENOMIC DNA]</scope>
    <source>
        <strain evidence="14">DSM 14783 / JCM 11476 / NBRC 101012 / SSM1</strain>
    </source>
</reference>
<gene>
    <name evidence="13" type="ordered locus">DEFDS_1948</name>
</gene>
<proteinExistence type="predicted"/>
<evidence type="ECO:0000256" key="4">
    <source>
        <dbReference type="ARBA" id="ARBA00022989"/>
    </source>
</evidence>
<evidence type="ECO:0000256" key="3">
    <source>
        <dbReference type="ARBA" id="ARBA00022692"/>
    </source>
</evidence>
<evidence type="ECO:0000256" key="11">
    <source>
        <dbReference type="SAM" id="Phobius"/>
    </source>
</evidence>
<keyword evidence="5" id="KW-0406">Ion transport</keyword>
<dbReference type="SMART" id="SM00116">
    <property type="entry name" value="CBS"/>
    <property type="match status" value="2"/>
</dbReference>
<dbReference type="Gene3D" id="1.10.3080.10">
    <property type="entry name" value="Clc chloride channel"/>
    <property type="match status" value="1"/>
</dbReference>
<feature type="transmembrane region" description="Helical" evidence="11">
    <location>
        <begin position="64"/>
        <end position="86"/>
    </location>
</feature>
<keyword evidence="3 11" id="KW-0812">Transmembrane</keyword>
<dbReference type="PANTHER" id="PTHR43427:SF6">
    <property type="entry name" value="CHLORIDE CHANNEL PROTEIN CLC-E"/>
    <property type="match status" value="1"/>
</dbReference>
<dbReference type="Pfam" id="PF00571">
    <property type="entry name" value="CBS"/>
    <property type="match status" value="2"/>
</dbReference>
<dbReference type="eggNOG" id="COG0038">
    <property type="taxonomic scope" value="Bacteria"/>
</dbReference>
<evidence type="ECO:0000256" key="2">
    <source>
        <dbReference type="ARBA" id="ARBA00022448"/>
    </source>
</evidence>
<evidence type="ECO:0000256" key="9">
    <source>
        <dbReference type="ARBA" id="ARBA00023303"/>
    </source>
</evidence>
<feature type="transmembrane region" description="Helical" evidence="11">
    <location>
        <begin position="20"/>
        <end position="44"/>
    </location>
</feature>
<feature type="transmembrane region" description="Helical" evidence="11">
    <location>
        <begin position="368"/>
        <end position="390"/>
    </location>
</feature>
<feature type="transmembrane region" description="Helical" evidence="11">
    <location>
        <begin position="396"/>
        <end position="416"/>
    </location>
</feature>
<comment type="subcellular location">
    <subcellularLocation>
        <location evidence="1">Membrane</location>
        <topology evidence="1">Multi-pass membrane protein</topology>
    </subcellularLocation>
</comment>
<dbReference type="OrthoDB" id="9767361at2"/>
<dbReference type="InterPro" id="IPR046342">
    <property type="entry name" value="CBS_dom_sf"/>
</dbReference>
<evidence type="ECO:0000259" key="12">
    <source>
        <dbReference type="PROSITE" id="PS51371"/>
    </source>
</evidence>
<accession>D3P9K9</accession>
<dbReference type="InterPro" id="IPR014743">
    <property type="entry name" value="Cl-channel_core"/>
</dbReference>
<dbReference type="InterPro" id="IPR001807">
    <property type="entry name" value="ClC"/>
</dbReference>
<keyword evidence="8" id="KW-0868">Chloride</keyword>
<dbReference type="RefSeq" id="WP_013008644.1">
    <property type="nucleotide sequence ID" value="NC_013939.1"/>
</dbReference>
<dbReference type="EMBL" id="AP011529">
    <property type="protein sequence ID" value="BAI81399.1"/>
    <property type="molecule type" value="Genomic_DNA"/>
</dbReference>
<dbReference type="SUPFAM" id="SSF81340">
    <property type="entry name" value="Clc chloride channel"/>
    <property type="match status" value="1"/>
</dbReference>
<evidence type="ECO:0000313" key="13">
    <source>
        <dbReference type="EMBL" id="BAI81399.1"/>
    </source>
</evidence>
<organism evidence="13 14">
    <name type="scientific">Deferribacter desulfuricans (strain DSM 14783 / JCM 11476 / NBRC 101012 / SSM1)</name>
    <dbReference type="NCBI Taxonomy" id="639282"/>
    <lineage>
        <taxon>Bacteria</taxon>
        <taxon>Pseudomonadati</taxon>
        <taxon>Deferribacterota</taxon>
        <taxon>Deferribacteres</taxon>
        <taxon>Deferribacterales</taxon>
        <taxon>Deferribacteraceae</taxon>
        <taxon>Deferribacter</taxon>
    </lineage>
</organism>
<dbReference type="InterPro" id="IPR000644">
    <property type="entry name" value="CBS_dom"/>
</dbReference>
<dbReference type="PRINTS" id="PR00762">
    <property type="entry name" value="CLCHANNEL"/>
</dbReference>
<keyword evidence="9" id="KW-0407">Ion channel</keyword>
<evidence type="ECO:0000313" key="14">
    <source>
        <dbReference type="Proteomes" id="UP000001520"/>
    </source>
</evidence>
<keyword evidence="10" id="KW-0129">CBS domain</keyword>
<evidence type="ECO:0000256" key="1">
    <source>
        <dbReference type="ARBA" id="ARBA00004141"/>
    </source>
</evidence>
<feature type="transmembrane region" description="Helical" evidence="11">
    <location>
        <begin position="269"/>
        <end position="286"/>
    </location>
</feature>
<name>D3P9K9_DEFDS</name>
<dbReference type="PROSITE" id="PS51371">
    <property type="entry name" value="CBS"/>
    <property type="match status" value="2"/>
</dbReference>
<dbReference type="CDD" id="cd00400">
    <property type="entry name" value="Voltage_gated_ClC"/>
    <property type="match status" value="1"/>
</dbReference>
<dbReference type="STRING" id="639282.DEFDS_1948"/>